<organism evidence="3 4">
    <name type="scientific">Nocardia terpenica</name>
    <dbReference type="NCBI Taxonomy" id="455432"/>
    <lineage>
        <taxon>Bacteria</taxon>
        <taxon>Bacillati</taxon>
        <taxon>Actinomycetota</taxon>
        <taxon>Actinomycetes</taxon>
        <taxon>Mycobacteriales</taxon>
        <taxon>Nocardiaceae</taxon>
        <taxon>Nocardia</taxon>
    </lineage>
</organism>
<dbReference type="EMBL" id="LWGR01000007">
    <property type="protein sequence ID" value="KZM72434.1"/>
    <property type="molecule type" value="Genomic_DNA"/>
</dbReference>
<accession>A0A161Z277</accession>
<dbReference type="Pfam" id="PF13406">
    <property type="entry name" value="SLT_2"/>
    <property type="match status" value="1"/>
</dbReference>
<feature type="region of interest" description="Disordered" evidence="1">
    <location>
        <begin position="292"/>
        <end position="337"/>
    </location>
</feature>
<feature type="compositionally biased region" description="Low complexity" evidence="1">
    <location>
        <begin position="483"/>
        <end position="503"/>
    </location>
</feature>
<protein>
    <recommendedName>
        <fullName evidence="2">Transglycosylase SLT domain-containing protein</fullName>
    </recommendedName>
</protein>
<feature type="region of interest" description="Disordered" evidence="1">
    <location>
        <begin position="432"/>
        <end position="717"/>
    </location>
</feature>
<reference evidence="3 4" key="1">
    <citation type="submission" date="2016-04" db="EMBL/GenBank/DDBJ databases">
        <authorList>
            <person name="Evans L.H."/>
            <person name="Alamgir A."/>
            <person name="Owens N."/>
            <person name="Weber N.D."/>
            <person name="Virtaneva K."/>
            <person name="Barbian K."/>
            <person name="Babar A."/>
            <person name="Rosenke K."/>
        </authorList>
    </citation>
    <scope>NUCLEOTIDE SEQUENCE [LARGE SCALE GENOMIC DNA]</scope>
    <source>
        <strain evidence="3 4">IFM 0406</strain>
    </source>
</reference>
<comment type="caution">
    <text evidence="3">The sequence shown here is derived from an EMBL/GenBank/DDBJ whole genome shotgun (WGS) entry which is preliminary data.</text>
</comment>
<dbReference type="Gene3D" id="1.10.530.10">
    <property type="match status" value="1"/>
</dbReference>
<feature type="compositionally biased region" description="Low complexity" evidence="1">
    <location>
        <begin position="571"/>
        <end position="593"/>
    </location>
</feature>
<feature type="compositionally biased region" description="Low complexity" evidence="1">
    <location>
        <begin position="614"/>
        <end position="635"/>
    </location>
</feature>
<dbReference type="InterPro" id="IPR043426">
    <property type="entry name" value="MltB-like"/>
</dbReference>
<feature type="compositionally biased region" description="Polar residues" evidence="1">
    <location>
        <begin position="708"/>
        <end position="717"/>
    </location>
</feature>
<dbReference type="STRING" id="455432.AWN90_26840"/>
<evidence type="ECO:0000313" key="4">
    <source>
        <dbReference type="Proteomes" id="UP000076512"/>
    </source>
</evidence>
<keyword evidence="4" id="KW-1185">Reference proteome</keyword>
<proteinExistence type="predicted"/>
<sequence length="717" mass="73480">MPMRISAPITVSALIVAGLLIAGSGARHAPPLTASQALSASTDRVIESAAVDMRLVPAAPSPARTLRAMTPPADGAVPPDGSVPLQNVSVPAGAAMGIPSIVLAAYRNAELALRTSEPKCGLTWNLLAGIGKIESDHAANGRTDANGTTLAPIYGPALDGSLPGNEVVKASDGSFVRAVGPMQFLPGTWYLYASDGRGAGHPDPNNVFDAALAAGKYLCSGGMDLGDPKQELRAVLRYNNSLAYAALVLSWSNAYRTGGVPTQVELSPDSVPPGGMPQGAGSGMQLVSDVQPLTSTTTPTPTTTVTPTTTSATTTSATTTPTTTTPTVTPTDTYSDTVTTTPVSPGITASIQAGPTPGISATINGPGFQVTINIQGLPPIPCGIFCAVAVPDPCAPLPIPQIPQPDQPGRPIEDQQWWPQALPKLADADSLRLPTLCDNPDQPPPIPTSLPTTSWPLPTLPTDTTPPPWLTLPTDTPSPWPTPSTTAPAPTTDTTVPTTTSNPPTWPTDTPTPPSQTTTPTSTSTQSPTTTTQPVPTTTTQAPPTTTTVQPTTTAPPTTTTVPPDNLQERAQTPTTTTQPSTTPPSTSTTQPSTTPPPTPTTAQPPAQLAPDSTTPQTPVARRTQTTTTIPDDQTSAPPVPTSTAQKPVAKPTTTTPPVDPKPQSQAPTTEPARRQPIQQTPAAPAPAQPPSKQQPAPTTQKKPPQIAPTTTPVPAG</sequence>
<feature type="compositionally biased region" description="Pro residues" evidence="1">
    <location>
        <begin position="464"/>
        <end position="482"/>
    </location>
</feature>
<dbReference type="GO" id="GO:0008933">
    <property type="term" value="F:peptidoglycan lytic transglycosylase activity"/>
    <property type="evidence" value="ECO:0007669"/>
    <property type="project" value="TreeGrafter"/>
</dbReference>
<dbReference type="GO" id="GO:0009253">
    <property type="term" value="P:peptidoglycan catabolic process"/>
    <property type="evidence" value="ECO:0007669"/>
    <property type="project" value="TreeGrafter"/>
</dbReference>
<feature type="compositionally biased region" description="Low complexity" evidence="1">
    <location>
        <begin position="644"/>
        <end position="657"/>
    </location>
</feature>
<dbReference type="PANTHER" id="PTHR30163">
    <property type="entry name" value="MEMBRANE-BOUND LYTIC MUREIN TRANSGLYCOSYLASE B"/>
    <property type="match status" value="1"/>
</dbReference>
<feature type="compositionally biased region" description="Low complexity" evidence="1">
    <location>
        <begin position="449"/>
        <end position="463"/>
    </location>
</feature>
<feature type="compositionally biased region" description="Pro residues" evidence="1">
    <location>
        <begin position="504"/>
        <end position="514"/>
    </location>
</feature>
<dbReference type="InterPro" id="IPR031304">
    <property type="entry name" value="SLT_2"/>
</dbReference>
<dbReference type="PANTHER" id="PTHR30163:SF8">
    <property type="entry name" value="LYTIC MUREIN TRANSGLYCOSYLASE"/>
    <property type="match status" value="1"/>
</dbReference>
<evidence type="ECO:0000256" key="1">
    <source>
        <dbReference type="SAM" id="MobiDB-lite"/>
    </source>
</evidence>
<evidence type="ECO:0000313" key="3">
    <source>
        <dbReference type="EMBL" id="KZM72434.1"/>
    </source>
</evidence>
<dbReference type="InterPro" id="IPR023346">
    <property type="entry name" value="Lysozyme-like_dom_sf"/>
</dbReference>
<feature type="compositionally biased region" description="Low complexity" evidence="1">
    <location>
        <begin position="515"/>
        <end position="564"/>
    </location>
</feature>
<dbReference type="CDD" id="cd13399">
    <property type="entry name" value="Slt35-like"/>
    <property type="match status" value="1"/>
</dbReference>
<evidence type="ECO:0000259" key="2">
    <source>
        <dbReference type="Pfam" id="PF13406"/>
    </source>
</evidence>
<feature type="compositionally biased region" description="Low complexity" evidence="1">
    <location>
        <begin position="691"/>
        <end position="705"/>
    </location>
</feature>
<dbReference type="AlphaFoldDB" id="A0A161Z277"/>
<dbReference type="SUPFAM" id="SSF53955">
    <property type="entry name" value="Lysozyme-like"/>
    <property type="match status" value="1"/>
</dbReference>
<dbReference type="Proteomes" id="UP000076512">
    <property type="component" value="Unassembled WGS sequence"/>
</dbReference>
<feature type="domain" description="Transglycosylase SLT" evidence="2">
    <location>
        <begin position="170"/>
        <end position="227"/>
    </location>
</feature>
<name>A0A161Z277_9NOCA</name>
<gene>
    <name evidence="3" type="ORF">AWN90_26840</name>
</gene>
<feature type="compositionally biased region" description="Low complexity" evidence="1">
    <location>
        <begin position="294"/>
        <end position="337"/>
    </location>
</feature>